<keyword evidence="7 16" id="KW-0663">Pyridoxal phosphate</keyword>
<accession>A0A7S1C432</accession>
<evidence type="ECO:0000256" key="3">
    <source>
        <dbReference type="ARBA" id="ARBA00004760"/>
    </source>
</evidence>
<organism evidence="19">
    <name type="scientific">Bicosoecida sp. CB-2014</name>
    <dbReference type="NCBI Taxonomy" id="1486930"/>
    <lineage>
        <taxon>Eukaryota</taxon>
        <taxon>Sar</taxon>
        <taxon>Stramenopiles</taxon>
        <taxon>Bigyra</taxon>
        <taxon>Opalozoa</taxon>
        <taxon>Bicosoecida</taxon>
    </lineage>
</organism>
<protein>
    <recommendedName>
        <fullName evidence="14">sphinganine-1-phosphate aldolase</fullName>
        <ecNumber evidence="14">4.1.2.27</ecNumber>
    </recommendedName>
    <alternativeName>
        <fullName evidence="15">Sphingosine-1-phosphate aldolase</fullName>
    </alternativeName>
</protein>
<evidence type="ECO:0000256" key="14">
    <source>
        <dbReference type="ARBA" id="ARBA00038965"/>
    </source>
</evidence>
<dbReference type="PANTHER" id="PTHR42735:SF6">
    <property type="entry name" value="SPHINGOSINE-1-PHOSPHATE LYASE 1"/>
    <property type="match status" value="1"/>
</dbReference>
<evidence type="ECO:0000256" key="11">
    <source>
        <dbReference type="ARBA" id="ARBA00023136"/>
    </source>
</evidence>
<dbReference type="GO" id="GO:0005789">
    <property type="term" value="C:endoplasmic reticulum membrane"/>
    <property type="evidence" value="ECO:0007669"/>
    <property type="project" value="UniProtKB-SubCell"/>
</dbReference>
<dbReference type="Gene3D" id="6.10.140.2150">
    <property type="match status" value="1"/>
</dbReference>
<dbReference type="InterPro" id="IPR015421">
    <property type="entry name" value="PyrdxlP-dep_Trfase_major"/>
</dbReference>
<name>A0A7S1C432_9STRA</name>
<evidence type="ECO:0000256" key="9">
    <source>
        <dbReference type="ARBA" id="ARBA00022989"/>
    </source>
</evidence>
<keyword evidence="5 18" id="KW-0812">Transmembrane</keyword>
<proteinExistence type="inferred from homology"/>
<keyword evidence="10" id="KW-0443">Lipid metabolism</keyword>
<dbReference type="InterPro" id="IPR002129">
    <property type="entry name" value="PyrdxlP-dep_de-COase"/>
</dbReference>
<dbReference type="EMBL" id="HBFS01001561">
    <property type="protein sequence ID" value="CAD8907880.1"/>
    <property type="molecule type" value="Transcribed_RNA"/>
</dbReference>
<evidence type="ECO:0000256" key="6">
    <source>
        <dbReference type="ARBA" id="ARBA00022824"/>
    </source>
</evidence>
<comment type="cofactor">
    <cofactor evidence="1 16 17">
        <name>pyridoxal 5'-phosphate</name>
        <dbReference type="ChEBI" id="CHEBI:597326"/>
    </cofactor>
</comment>
<dbReference type="InterPro" id="IPR015422">
    <property type="entry name" value="PyrdxlP-dep_Trfase_small"/>
</dbReference>
<dbReference type="GO" id="GO:0030170">
    <property type="term" value="F:pyridoxal phosphate binding"/>
    <property type="evidence" value="ECO:0007669"/>
    <property type="project" value="InterPro"/>
</dbReference>
<reference evidence="19" key="1">
    <citation type="submission" date="2021-01" db="EMBL/GenBank/DDBJ databases">
        <authorList>
            <person name="Corre E."/>
            <person name="Pelletier E."/>
            <person name="Niang G."/>
            <person name="Scheremetjew M."/>
            <person name="Finn R."/>
            <person name="Kale V."/>
            <person name="Holt S."/>
            <person name="Cochrane G."/>
            <person name="Meng A."/>
            <person name="Brown T."/>
            <person name="Cohen L."/>
        </authorList>
    </citation>
    <scope>NUCLEOTIDE SEQUENCE</scope>
    <source>
        <strain evidence="19">Ms1</strain>
    </source>
</reference>
<dbReference type="GO" id="GO:0008117">
    <property type="term" value="F:sphinganine-1-phosphate aldolase activity"/>
    <property type="evidence" value="ECO:0007669"/>
    <property type="project" value="UniProtKB-EC"/>
</dbReference>
<dbReference type="FunFam" id="6.10.140.2150:FF:000001">
    <property type="entry name" value="Sphingosine-1-phosphate lyase 1"/>
    <property type="match status" value="1"/>
</dbReference>
<evidence type="ECO:0000313" key="19">
    <source>
        <dbReference type="EMBL" id="CAD8907880.1"/>
    </source>
</evidence>
<evidence type="ECO:0000256" key="12">
    <source>
        <dbReference type="ARBA" id="ARBA00023239"/>
    </source>
</evidence>
<gene>
    <name evidence="19" type="ORF">BSP0115_LOCUS1077</name>
</gene>
<dbReference type="AlphaFoldDB" id="A0A7S1C432"/>
<keyword evidence="11 18" id="KW-0472">Membrane</keyword>
<dbReference type="PANTHER" id="PTHR42735">
    <property type="match status" value="1"/>
</dbReference>
<dbReference type="EC" id="4.1.2.27" evidence="14"/>
<evidence type="ECO:0000256" key="1">
    <source>
        <dbReference type="ARBA" id="ARBA00001933"/>
    </source>
</evidence>
<comment type="pathway">
    <text evidence="4">Sphingolipid metabolism.</text>
</comment>
<comment type="pathway">
    <text evidence="3">Lipid metabolism; sphingolipid metabolism.</text>
</comment>
<sequence length="558" mass="60682">MSFTSWLLTNYPNLAMDLATFAQLLRTRGLLAALRAAIRRHPWLTLLFSNAATAAVIGHFLLRKQGGLKKFLLALLFSSLKAMPGAQGLIDAQTDKVAKDVRKKLVDDTVGDEKRYTALPARGLAEGEVLDILERYTGKDQAHWRPGKVSGGIYHGGDDLTRLIARAYEMFCLANPLHPDVFPMVRKMEAEVVAMTLRLFNGDDKACGTMTSGGTESILMAMKAYRDHAEATKGITEPEIVVPNTAHAAFDKAAFYFKMRIIRTPVDPVTFKADVDAMRAAIGPNTVALVASAPQFPQGVFDDVGAIAALGVERDIPVHVDCCLGSYLVPYLDRAGFPIPPFDFRLPGVTSISADTHKFGYTPKGSSTIMYRHAHHRDAQFFCVTDWPGGVYASPSMAGSRPGALIAGTWAAIMRMGDDGYLDACKKIMRAATHIRERLARLPEIKQLGAPEASVVCFTSADKAISIYHICDELSARGWNLNILQFPACVHLCVTYANHTNAEEFADDVEAAIAAARSGDSSKYKDGAAAIYGLAETVPDRSIIGTIAKKYIEAMYIA</sequence>
<evidence type="ECO:0000256" key="10">
    <source>
        <dbReference type="ARBA" id="ARBA00023098"/>
    </source>
</evidence>
<dbReference type="GO" id="GO:0030149">
    <property type="term" value="P:sphingolipid catabolic process"/>
    <property type="evidence" value="ECO:0007669"/>
    <property type="project" value="TreeGrafter"/>
</dbReference>
<evidence type="ECO:0000256" key="8">
    <source>
        <dbReference type="ARBA" id="ARBA00022919"/>
    </source>
</evidence>
<dbReference type="GO" id="GO:0019752">
    <property type="term" value="P:carboxylic acid metabolic process"/>
    <property type="evidence" value="ECO:0007669"/>
    <property type="project" value="InterPro"/>
</dbReference>
<dbReference type="InterPro" id="IPR015424">
    <property type="entry name" value="PyrdxlP-dep_Trfase"/>
</dbReference>
<evidence type="ECO:0000256" key="5">
    <source>
        <dbReference type="ARBA" id="ARBA00022692"/>
    </source>
</evidence>
<comment type="subcellular location">
    <subcellularLocation>
        <location evidence="2">Endoplasmic reticulum membrane</location>
        <topology evidence="2">Single-pass membrane protein</topology>
    </subcellularLocation>
</comment>
<evidence type="ECO:0000256" key="2">
    <source>
        <dbReference type="ARBA" id="ARBA00004389"/>
    </source>
</evidence>
<feature type="transmembrane region" description="Helical" evidence="18">
    <location>
        <begin position="43"/>
        <end position="62"/>
    </location>
</feature>
<dbReference type="Pfam" id="PF00282">
    <property type="entry name" value="Pyridoxal_deC"/>
    <property type="match status" value="1"/>
</dbReference>
<keyword evidence="9 18" id="KW-1133">Transmembrane helix</keyword>
<evidence type="ECO:0000256" key="4">
    <source>
        <dbReference type="ARBA" id="ARBA00004991"/>
    </source>
</evidence>
<evidence type="ECO:0000256" key="17">
    <source>
        <dbReference type="RuleBase" id="RU000382"/>
    </source>
</evidence>
<comment type="similarity">
    <text evidence="13">Belongs to the group II decarboxylase family. Sphingosine-1-phosphate lyase subfamily.</text>
</comment>
<evidence type="ECO:0000256" key="7">
    <source>
        <dbReference type="ARBA" id="ARBA00022898"/>
    </source>
</evidence>
<dbReference type="SUPFAM" id="SSF53383">
    <property type="entry name" value="PLP-dependent transferases"/>
    <property type="match status" value="1"/>
</dbReference>
<keyword evidence="12 17" id="KW-0456">Lyase</keyword>
<evidence type="ECO:0000256" key="13">
    <source>
        <dbReference type="ARBA" id="ARBA00038302"/>
    </source>
</evidence>
<evidence type="ECO:0000256" key="16">
    <source>
        <dbReference type="PIRSR" id="PIRSR602129-50"/>
    </source>
</evidence>
<evidence type="ECO:0000256" key="18">
    <source>
        <dbReference type="SAM" id="Phobius"/>
    </source>
</evidence>
<evidence type="ECO:0000256" key="15">
    <source>
        <dbReference type="ARBA" id="ARBA00042568"/>
    </source>
</evidence>
<feature type="modified residue" description="N6-(pyridoxal phosphate)lysine" evidence="16">
    <location>
        <position position="358"/>
    </location>
</feature>
<dbReference type="Gene3D" id="3.40.640.10">
    <property type="entry name" value="Type I PLP-dependent aspartate aminotransferase-like (Major domain)"/>
    <property type="match status" value="1"/>
</dbReference>
<keyword evidence="8" id="KW-0746">Sphingolipid metabolism</keyword>
<dbReference type="FunFam" id="3.40.640.10:FF:000020">
    <property type="entry name" value="sphingosine-1-phosphate lyase 1"/>
    <property type="match status" value="1"/>
</dbReference>
<keyword evidence="6" id="KW-0256">Endoplasmic reticulum</keyword>
<dbReference type="InterPro" id="IPR050477">
    <property type="entry name" value="GrpII_AminoAcid_Decarb"/>
</dbReference>
<dbReference type="Gene3D" id="3.90.1150.10">
    <property type="entry name" value="Aspartate Aminotransferase, domain 1"/>
    <property type="match status" value="1"/>
</dbReference>